<dbReference type="GO" id="GO:0043565">
    <property type="term" value="F:sequence-specific DNA binding"/>
    <property type="evidence" value="ECO:0007669"/>
    <property type="project" value="InterPro"/>
</dbReference>
<dbReference type="PROSITE" id="PS01124">
    <property type="entry name" value="HTH_ARAC_FAMILY_2"/>
    <property type="match status" value="1"/>
</dbReference>
<evidence type="ECO:0000256" key="4">
    <source>
        <dbReference type="ARBA" id="ARBA00023125"/>
    </source>
</evidence>
<dbReference type="SMART" id="SM00342">
    <property type="entry name" value="HTH_ARAC"/>
    <property type="match status" value="1"/>
</dbReference>
<dbReference type="InterPro" id="IPR017853">
    <property type="entry name" value="GH"/>
</dbReference>
<dbReference type="SUPFAM" id="SSF46689">
    <property type="entry name" value="Homeodomain-like"/>
    <property type="match status" value="2"/>
</dbReference>
<keyword evidence="6" id="KW-0326">Glycosidase</keyword>
<keyword evidence="2" id="KW-0378">Hydrolase</keyword>
<evidence type="ECO:0000259" key="7">
    <source>
        <dbReference type="PROSITE" id="PS01124"/>
    </source>
</evidence>
<dbReference type="InterPro" id="IPR009057">
    <property type="entry name" value="Homeodomain-like_sf"/>
</dbReference>
<evidence type="ECO:0000256" key="5">
    <source>
        <dbReference type="ARBA" id="ARBA00023163"/>
    </source>
</evidence>
<dbReference type="PANTHER" id="PTHR43280:SF2">
    <property type="entry name" value="HTH-TYPE TRANSCRIPTIONAL REGULATOR EXSA"/>
    <property type="match status" value="1"/>
</dbReference>
<dbReference type="Gene3D" id="1.10.10.60">
    <property type="entry name" value="Homeodomain-like"/>
    <property type="match status" value="2"/>
</dbReference>
<dbReference type="Gene3D" id="3.20.20.80">
    <property type="entry name" value="Glycosidases"/>
    <property type="match status" value="1"/>
</dbReference>
<comment type="caution">
    <text evidence="8">The sequence shown here is derived from an EMBL/GenBank/DDBJ whole genome shotgun (WGS) entry which is preliminary data.</text>
</comment>
<dbReference type="Pfam" id="PF12833">
    <property type="entry name" value="HTH_18"/>
    <property type="match status" value="1"/>
</dbReference>
<keyword evidence="9" id="KW-1185">Reference proteome</keyword>
<evidence type="ECO:0000256" key="2">
    <source>
        <dbReference type="ARBA" id="ARBA00022801"/>
    </source>
</evidence>
<dbReference type="SUPFAM" id="SSF51215">
    <property type="entry name" value="Regulatory protein AraC"/>
    <property type="match status" value="1"/>
</dbReference>
<evidence type="ECO:0000256" key="6">
    <source>
        <dbReference type="ARBA" id="ARBA00023295"/>
    </source>
</evidence>
<dbReference type="GO" id="GO:0003700">
    <property type="term" value="F:DNA-binding transcription factor activity"/>
    <property type="evidence" value="ECO:0007669"/>
    <property type="project" value="InterPro"/>
</dbReference>
<dbReference type="RefSeq" id="WP_111438929.1">
    <property type="nucleotide sequence ID" value="NZ_QKZI01000001.1"/>
</dbReference>
<dbReference type="AlphaFoldDB" id="A0A2W7PJ06"/>
<feature type="domain" description="HTH araC/xylS-type" evidence="7">
    <location>
        <begin position="166"/>
        <end position="264"/>
    </location>
</feature>
<sequence length="783" mass="92282">MDKRQKDLDLRIQRIGYVAQTLNRGIEFVLVIDGELKIETRNRIYQLKEKDLLIINRNELFEMQGNKQNSVLRFTISDTYMDPFYDEYRNSRFECFSGDIDMGREVLLDQLRLFFGEMVITYFRNDETYAIEMQRLVSEILLILIRRFKEEGSVFEKINTEDERLIQIVDYLEKNYQELITLDEIAEKMYVSTGYLSRYFKQEMGMGFSRFLMNIRLKHSVKDLLYTSDSISHIAMKNGFPNTKSFANFFKEVYGETPKTYRDQHVEGKVDTLEELQMEDVDLLINSKEIFSKLGSLLSEKNNTYSNTESRHEELHLDTSTSIKEKISRPDHVLIIHELKEILREDVREQVLTVKDELRLNFIGVRNLVSNTTFLPTVETDELIATSSPYFTADLALNFLKKHDLSIFSRVAYQDISMDEEAYFLKLHGFLQHCLLMYGESYVSKWHILYYEPYYSAVDGKELKRIYDRLYSTLKKIVPRIQIGVYIPFSIEKEITNDHHAWLLQDADHIDFIGYHANQNEAIDFDENRNDRFLLAKDFIKEKTTKLKNYLKQLNIEKPLHLTTWNTLSGNTRYTNGTFFRGALVMKNVLEVSKDVQSLGFWINTELHEVGDQHHRIQMEGMELFHYFKGKRPAYHALAFAEKLSGHIIAQGEDHIMTEYEGGYQLVLMNCNNINPYFSIEDAFLRQLNKDIRVTISNLSPGEYQVRKYIFDKDNGALYKHWGNLSSIHGVDLEVTEYINRLSHPSMEIFDETIIGDWSFYSYLSINAIHFFDIRKTYNKTFS</sequence>
<dbReference type="SUPFAM" id="SSF51445">
    <property type="entry name" value="(Trans)glycosidases"/>
    <property type="match status" value="1"/>
</dbReference>
<evidence type="ECO:0000256" key="3">
    <source>
        <dbReference type="ARBA" id="ARBA00023015"/>
    </source>
</evidence>
<dbReference type="SUPFAM" id="SSF51011">
    <property type="entry name" value="Glycosyl hydrolase domain"/>
    <property type="match status" value="1"/>
</dbReference>
<dbReference type="InterPro" id="IPR049166">
    <property type="entry name" value="GH39_cat"/>
</dbReference>
<dbReference type="Gene3D" id="2.60.40.1500">
    <property type="entry name" value="Glycosyl hydrolase domain, family 39"/>
    <property type="match status" value="1"/>
</dbReference>
<keyword evidence="3" id="KW-0805">Transcription regulation</keyword>
<dbReference type="InterPro" id="IPR037923">
    <property type="entry name" value="HTH-like"/>
</dbReference>
<evidence type="ECO:0000313" key="8">
    <source>
        <dbReference type="EMBL" id="PZX08346.1"/>
    </source>
</evidence>
<keyword evidence="5" id="KW-0804">Transcription</keyword>
<proteinExistence type="inferred from homology"/>
<accession>A0A2W7PJ06</accession>
<dbReference type="Proteomes" id="UP000248646">
    <property type="component" value="Unassembled WGS sequence"/>
</dbReference>
<dbReference type="GO" id="GO:0016798">
    <property type="term" value="F:hydrolase activity, acting on glycosyl bonds"/>
    <property type="evidence" value="ECO:0007669"/>
    <property type="project" value="UniProtKB-KW"/>
</dbReference>
<comment type="similarity">
    <text evidence="1">Belongs to the glycosyl hydrolase 39 family.</text>
</comment>
<gene>
    <name evidence="8" type="ORF">C7437_1011470</name>
</gene>
<organism evidence="8 9">
    <name type="scientific">Psychrobacillus insolitus</name>
    <dbReference type="NCBI Taxonomy" id="1461"/>
    <lineage>
        <taxon>Bacteria</taxon>
        <taxon>Bacillati</taxon>
        <taxon>Bacillota</taxon>
        <taxon>Bacilli</taxon>
        <taxon>Bacillales</taxon>
        <taxon>Bacillaceae</taxon>
        <taxon>Psychrobacillus</taxon>
    </lineage>
</organism>
<keyword evidence="4" id="KW-0238">DNA-binding</keyword>
<name>A0A2W7PJ06_9BACI</name>
<dbReference type="Pfam" id="PF01229">
    <property type="entry name" value="Glyco_hydro_39"/>
    <property type="match status" value="1"/>
</dbReference>
<dbReference type="OrthoDB" id="9776971at2"/>
<dbReference type="EMBL" id="QKZI01000001">
    <property type="protein sequence ID" value="PZX08346.1"/>
    <property type="molecule type" value="Genomic_DNA"/>
</dbReference>
<reference evidence="8 9" key="1">
    <citation type="submission" date="2018-06" db="EMBL/GenBank/DDBJ databases">
        <title>Genomic Encyclopedia of Type Strains, Phase IV (KMG-IV): sequencing the most valuable type-strain genomes for metagenomic binning, comparative biology and taxonomic classification.</title>
        <authorList>
            <person name="Goeker M."/>
        </authorList>
    </citation>
    <scope>NUCLEOTIDE SEQUENCE [LARGE SCALE GENOMIC DNA]</scope>
    <source>
        <strain evidence="8 9">DSM 5</strain>
    </source>
</reference>
<dbReference type="PANTHER" id="PTHR43280">
    <property type="entry name" value="ARAC-FAMILY TRANSCRIPTIONAL REGULATOR"/>
    <property type="match status" value="1"/>
</dbReference>
<evidence type="ECO:0000256" key="1">
    <source>
        <dbReference type="ARBA" id="ARBA00008875"/>
    </source>
</evidence>
<dbReference type="InterPro" id="IPR018060">
    <property type="entry name" value="HTH_AraC"/>
</dbReference>
<protein>
    <submittedName>
        <fullName evidence="8">AraC family transcriptional regulator</fullName>
    </submittedName>
</protein>
<evidence type="ECO:0000313" key="9">
    <source>
        <dbReference type="Proteomes" id="UP000248646"/>
    </source>
</evidence>